<dbReference type="GO" id="GO:0004553">
    <property type="term" value="F:hydrolase activity, hydrolyzing O-glycosyl compounds"/>
    <property type="evidence" value="ECO:0007669"/>
    <property type="project" value="InterPro"/>
</dbReference>
<dbReference type="STRING" id="100787.A0A0G4LBQ3"/>
<dbReference type="Pfam" id="PF01055">
    <property type="entry name" value="Glyco_hydro_31_2nd"/>
    <property type="match status" value="1"/>
</dbReference>
<name>A0A0G4LBQ3_VERLO</name>
<keyword evidence="3 4" id="KW-0326">Glycosidase</keyword>
<comment type="similarity">
    <text evidence="1 4">Belongs to the glycosyl hydrolase 31 family.</text>
</comment>
<feature type="non-terminal residue" evidence="6">
    <location>
        <position position="119"/>
    </location>
</feature>
<sequence>MGLVDFTNPEAVTWYVEKLNGLFDQGVDCIKTDFGERIPTLDVEWHDKTVDPHKMHNYYAFIYNKIVYEALQARYGENQAVLYARTACAGAQRFPLQWGGDCESTPEAMAESVRGGLGL</sequence>
<organism evidence="6 7">
    <name type="scientific">Verticillium longisporum</name>
    <name type="common">Verticillium dahliae var. longisporum</name>
    <dbReference type="NCBI Taxonomy" id="100787"/>
    <lineage>
        <taxon>Eukaryota</taxon>
        <taxon>Fungi</taxon>
        <taxon>Dikarya</taxon>
        <taxon>Ascomycota</taxon>
        <taxon>Pezizomycotina</taxon>
        <taxon>Sordariomycetes</taxon>
        <taxon>Hypocreomycetidae</taxon>
        <taxon>Glomerellales</taxon>
        <taxon>Plectosphaerellaceae</taxon>
        <taxon>Verticillium</taxon>
    </lineage>
</organism>
<dbReference type="EMBL" id="CVQH01010802">
    <property type="protein sequence ID" value="CRK19508.1"/>
    <property type="molecule type" value="Genomic_DNA"/>
</dbReference>
<evidence type="ECO:0000313" key="7">
    <source>
        <dbReference type="Proteomes" id="UP000044602"/>
    </source>
</evidence>
<evidence type="ECO:0000256" key="4">
    <source>
        <dbReference type="RuleBase" id="RU361185"/>
    </source>
</evidence>
<protein>
    <recommendedName>
        <fullName evidence="5">Glycoside hydrolase family 31 TIM barrel domain-containing protein</fullName>
    </recommendedName>
</protein>
<dbReference type="InterPro" id="IPR000322">
    <property type="entry name" value="Glyco_hydro_31_TIM"/>
</dbReference>
<evidence type="ECO:0000256" key="1">
    <source>
        <dbReference type="ARBA" id="ARBA00007806"/>
    </source>
</evidence>
<feature type="domain" description="Glycoside hydrolase family 31 TIM barrel" evidence="5">
    <location>
        <begin position="3"/>
        <end position="118"/>
    </location>
</feature>
<keyword evidence="7" id="KW-1185">Reference proteome</keyword>
<dbReference type="Proteomes" id="UP000044602">
    <property type="component" value="Unassembled WGS sequence"/>
</dbReference>
<dbReference type="Gene3D" id="3.20.20.80">
    <property type="entry name" value="Glycosidases"/>
    <property type="match status" value="1"/>
</dbReference>
<evidence type="ECO:0000256" key="2">
    <source>
        <dbReference type="ARBA" id="ARBA00022801"/>
    </source>
</evidence>
<reference evidence="7" key="1">
    <citation type="submission" date="2015-05" db="EMBL/GenBank/DDBJ databases">
        <authorList>
            <person name="Fogelqvist Johan"/>
        </authorList>
    </citation>
    <scope>NUCLEOTIDE SEQUENCE [LARGE SCALE GENOMIC DNA]</scope>
</reference>
<dbReference type="AlphaFoldDB" id="A0A0G4LBQ3"/>
<dbReference type="PANTHER" id="PTHR43053">
    <property type="entry name" value="GLYCOSIDASE FAMILY 31"/>
    <property type="match status" value="1"/>
</dbReference>
<keyword evidence="2 4" id="KW-0378">Hydrolase</keyword>
<evidence type="ECO:0000259" key="5">
    <source>
        <dbReference type="Pfam" id="PF01055"/>
    </source>
</evidence>
<dbReference type="InterPro" id="IPR017853">
    <property type="entry name" value="GH"/>
</dbReference>
<evidence type="ECO:0000256" key="3">
    <source>
        <dbReference type="ARBA" id="ARBA00023295"/>
    </source>
</evidence>
<dbReference type="PANTHER" id="PTHR43053:SF4">
    <property type="entry name" value="MYOGENESIS-REGULATING GLYCOSIDASE"/>
    <property type="match status" value="1"/>
</dbReference>
<proteinExistence type="inferred from homology"/>
<accession>A0A0G4LBQ3</accession>
<dbReference type="InterPro" id="IPR050985">
    <property type="entry name" value="Alpha-glycosidase_related"/>
</dbReference>
<dbReference type="SUPFAM" id="SSF51445">
    <property type="entry name" value="(Trans)glycosidases"/>
    <property type="match status" value="1"/>
</dbReference>
<dbReference type="GO" id="GO:0005975">
    <property type="term" value="P:carbohydrate metabolic process"/>
    <property type="evidence" value="ECO:0007669"/>
    <property type="project" value="InterPro"/>
</dbReference>
<evidence type="ECO:0000313" key="6">
    <source>
        <dbReference type="EMBL" id="CRK19508.1"/>
    </source>
</evidence>
<gene>
    <name evidence="6" type="ORF">BN1708_017750</name>
</gene>